<feature type="compositionally biased region" description="Low complexity" evidence="1">
    <location>
        <begin position="130"/>
        <end position="142"/>
    </location>
</feature>
<dbReference type="Proteomes" id="UP001314635">
    <property type="component" value="Unassembled WGS sequence"/>
</dbReference>
<evidence type="ECO:0000313" key="2">
    <source>
        <dbReference type="EMBL" id="MBR1138104.1"/>
    </source>
</evidence>
<evidence type="ECO:0000313" key="3">
    <source>
        <dbReference type="Proteomes" id="UP001314635"/>
    </source>
</evidence>
<organism evidence="2 3">
    <name type="scientific">Bradyrhizobium denitrificans</name>
    <dbReference type="NCBI Taxonomy" id="2734912"/>
    <lineage>
        <taxon>Bacteria</taxon>
        <taxon>Pseudomonadati</taxon>
        <taxon>Pseudomonadota</taxon>
        <taxon>Alphaproteobacteria</taxon>
        <taxon>Hyphomicrobiales</taxon>
        <taxon>Nitrobacteraceae</taxon>
        <taxon>Bradyrhizobium</taxon>
    </lineage>
</organism>
<name>A0ABS5GA10_9BRAD</name>
<feature type="region of interest" description="Disordered" evidence="1">
    <location>
        <begin position="34"/>
        <end position="62"/>
    </location>
</feature>
<feature type="region of interest" description="Disordered" evidence="1">
    <location>
        <begin position="130"/>
        <end position="150"/>
    </location>
</feature>
<evidence type="ECO:0000256" key="1">
    <source>
        <dbReference type="SAM" id="MobiDB-lite"/>
    </source>
</evidence>
<comment type="caution">
    <text evidence="2">The sequence shown here is derived from an EMBL/GenBank/DDBJ whole genome shotgun (WGS) entry which is preliminary data.</text>
</comment>
<dbReference type="EMBL" id="JAFCLK010000018">
    <property type="protein sequence ID" value="MBR1138104.1"/>
    <property type="molecule type" value="Genomic_DNA"/>
</dbReference>
<sequence length="183" mass="20165">MLMRTPAREEPRLGARWRRAVERLRDLTSFARSSFSRSPFEHSPSARSSLTLPPLPPTAAMEPALDISDESNFDVALAAIVDSIERQPRGAQPRFAGQARPAPPGSGPTTAWADERPAYYLPMERPVGAYPHPSYSSAAASPRGDQEDELQQLRKELMHAVSARLGSPEDHLATIRTLLRSVK</sequence>
<proteinExistence type="predicted"/>
<reference evidence="3" key="1">
    <citation type="journal article" date="2021" name="ISME J.">
        <title>Evolutionary origin and ecological implication of a unique nif island in free-living Bradyrhizobium lineages.</title>
        <authorList>
            <person name="Tao J."/>
        </authorList>
    </citation>
    <scope>NUCLEOTIDE SEQUENCE [LARGE SCALE GENOMIC DNA]</scope>
    <source>
        <strain evidence="3">SZCCT0094</strain>
    </source>
</reference>
<keyword evidence="3" id="KW-1185">Reference proteome</keyword>
<feature type="region of interest" description="Disordered" evidence="1">
    <location>
        <begin position="84"/>
        <end position="117"/>
    </location>
</feature>
<dbReference type="RefSeq" id="WP_041750564.1">
    <property type="nucleotide sequence ID" value="NZ_JABFDP010000021.1"/>
</dbReference>
<gene>
    <name evidence="2" type="ORF">JQ619_20225</name>
</gene>
<protein>
    <submittedName>
        <fullName evidence="2">Uncharacterized protein</fullName>
    </submittedName>
</protein>
<accession>A0ABS5GA10</accession>